<keyword evidence="4" id="KW-1003">Cell membrane</keyword>
<proteinExistence type="inferred from homology"/>
<evidence type="ECO:0000259" key="14">
    <source>
        <dbReference type="PROSITE" id="PS50929"/>
    </source>
</evidence>
<feature type="transmembrane region" description="Helical" evidence="12">
    <location>
        <begin position="255"/>
        <end position="278"/>
    </location>
</feature>
<evidence type="ECO:0000256" key="10">
    <source>
        <dbReference type="ARBA" id="ARBA00023180"/>
    </source>
</evidence>
<keyword evidence="16" id="KW-1185">Reference proteome</keyword>
<evidence type="ECO:0000256" key="7">
    <source>
        <dbReference type="ARBA" id="ARBA00022840"/>
    </source>
</evidence>
<dbReference type="SUPFAM" id="SSF52540">
    <property type="entry name" value="P-loop containing nucleoside triphosphate hydrolases"/>
    <property type="match status" value="2"/>
</dbReference>
<dbReference type="FunFam" id="3.40.50.300:FF:002145">
    <property type="entry name" value="ABC transporter (MsbA subfamily)"/>
    <property type="match status" value="1"/>
</dbReference>
<name>A0A9P7RIR5_9PEZI</name>
<accession>A0A9P7RIR5</accession>
<evidence type="ECO:0000256" key="9">
    <source>
        <dbReference type="ARBA" id="ARBA00023136"/>
    </source>
</evidence>
<evidence type="ECO:0000256" key="3">
    <source>
        <dbReference type="ARBA" id="ARBA00022448"/>
    </source>
</evidence>
<dbReference type="Pfam" id="PF00005">
    <property type="entry name" value="ABC_tran"/>
    <property type="match status" value="2"/>
</dbReference>
<feature type="compositionally biased region" description="Polar residues" evidence="11">
    <location>
        <begin position="860"/>
        <end position="871"/>
    </location>
</feature>
<dbReference type="GO" id="GO:0140359">
    <property type="term" value="F:ABC-type transporter activity"/>
    <property type="evidence" value="ECO:0007669"/>
    <property type="project" value="InterPro"/>
</dbReference>
<feature type="transmembrane region" description="Helical" evidence="12">
    <location>
        <begin position="72"/>
        <end position="92"/>
    </location>
</feature>
<dbReference type="InterPro" id="IPR011527">
    <property type="entry name" value="ABC1_TM_dom"/>
</dbReference>
<dbReference type="InterPro" id="IPR044726">
    <property type="entry name" value="ABCC_6TM_D2"/>
</dbReference>
<evidence type="ECO:0000259" key="13">
    <source>
        <dbReference type="PROSITE" id="PS50893"/>
    </source>
</evidence>
<keyword evidence="9 12" id="KW-0472">Membrane</keyword>
<evidence type="ECO:0000256" key="1">
    <source>
        <dbReference type="ARBA" id="ARBA00004651"/>
    </source>
</evidence>
<evidence type="ECO:0000313" key="16">
    <source>
        <dbReference type="Proteomes" id="UP000699042"/>
    </source>
</evidence>
<dbReference type="InterPro" id="IPR044746">
    <property type="entry name" value="ABCC_6TM_D1"/>
</dbReference>
<dbReference type="PANTHER" id="PTHR24223:SF399">
    <property type="entry name" value="ABC TRANSPORTER ATNG"/>
    <property type="match status" value="1"/>
</dbReference>
<dbReference type="Gene3D" id="3.40.50.300">
    <property type="entry name" value="P-loop containing nucleotide triphosphate hydrolases"/>
    <property type="match status" value="2"/>
</dbReference>
<dbReference type="SUPFAM" id="SSF90123">
    <property type="entry name" value="ABC transporter transmembrane region"/>
    <property type="match status" value="2"/>
</dbReference>
<comment type="similarity">
    <text evidence="2">Belongs to the ABC transporter superfamily. ABCC family. Conjugate transporter (TC 3.A.1.208) subfamily.</text>
</comment>
<feature type="transmembrane region" description="Helical" evidence="12">
    <location>
        <begin position="901"/>
        <end position="924"/>
    </location>
</feature>
<keyword evidence="6" id="KW-0547">Nucleotide-binding</keyword>
<dbReference type="InterPro" id="IPR003593">
    <property type="entry name" value="AAA+_ATPase"/>
</dbReference>
<dbReference type="InterPro" id="IPR036640">
    <property type="entry name" value="ABC1_TM_sf"/>
</dbReference>
<feature type="domain" description="ABC transmembrane type-1" evidence="14">
    <location>
        <begin position="276"/>
        <end position="554"/>
    </location>
</feature>
<keyword evidence="3" id="KW-0813">Transport</keyword>
<dbReference type="CDD" id="cd03250">
    <property type="entry name" value="ABCC_MRP_domain1"/>
    <property type="match status" value="1"/>
</dbReference>
<dbReference type="PANTHER" id="PTHR24223">
    <property type="entry name" value="ATP-BINDING CASSETTE SUB-FAMILY C"/>
    <property type="match status" value="1"/>
</dbReference>
<dbReference type="CDD" id="cd18579">
    <property type="entry name" value="ABC_6TM_ABCC_D1"/>
    <property type="match status" value="1"/>
</dbReference>
<feature type="transmembrane region" description="Helical" evidence="12">
    <location>
        <begin position="1127"/>
        <end position="1150"/>
    </location>
</feature>
<dbReference type="InterPro" id="IPR050173">
    <property type="entry name" value="ABC_transporter_C-like"/>
</dbReference>
<dbReference type="Proteomes" id="UP000699042">
    <property type="component" value="Unassembled WGS sequence"/>
</dbReference>
<feature type="transmembrane region" description="Helical" evidence="12">
    <location>
        <begin position="519"/>
        <end position="539"/>
    </location>
</feature>
<dbReference type="Pfam" id="PF00664">
    <property type="entry name" value="ABC_membrane"/>
    <property type="match status" value="2"/>
</dbReference>
<evidence type="ECO:0000256" key="12">
    <source>
        <dbReference type="SAM" id="Phobius"/>
    </source>
</evidence>
<feature type="transmembrane region" description="Helical" evidence="12">
    <location>
        <begin position="488"/>
        <end position="513"/>
    </location>
</feature>
<dbReference type="InterPro" id="IPR017871">
    <property type="entry name" value="ABC_transporter-like_CS"/>
</dbReference>
<dbReference type="FunFam" id="1.20.1560.10:FF:000066">
    <property type="entry name" value="ABC multidrug transporter (Eurofung)"/>
    <property type="match status" value="1"/>
</dbReference>
<dbReference type="CDD" id="cd18580">
    <property type="entry name" value="ABC_6TM_ABCC_D2"/>
    <property type="match status" value="1"/>
</dbReference>
<keyword evidence="5 12" id="KW-0812">Transmembrane</keyword>
<evidence type="ECO:0000256" key="6">
    <source>
        <dbReference type="ARBA" id="ARBA00022741"/>
    </source>
</evidence>
<dbReference type="GO" id="GO:0005886">
    <property type="term" value="C:plasma membrane"/>
    <property type="evidence" value="ECO:0007669"/>
    <property type="project" value="UniProtKB-SubCell"/>
</dbReference>
<comment type="subcellular location">
    <subcellularLocation>
        <location evidence="1">Cell membrane</location>
        <topology evidence="1">Multi-pass membrane protein</topology>
    </subcellularLocation>
</comment>
<evidence type="ECO:0000256" key="5">
    <source>
        <dbReference type="ARBA" id="ARBA00022692"/>
    </source>
</evidence>
<dbReference type="OrthoDB" id="6500128at2759"/>
<reference evidence="15" key="1">
    <citation type="submission" date="2021-05" db="EMBL/GenBank/DDBJ databases">
        <title>Comparative genomics of three Colletotrichum scovillei strains and genetic complementation revealed genes involved fungal growth and virulence on chili pepper.</title>
        <authorList>
            <person name="Hsieh D.-K."/>
            <person name="Chuang S.-C."/>
            <person name="Chen C.-Y."/>
            <person name="Chao Y.-T."/>
            <person name="Lu M.-Y.J."/>
            <person name="Lee M.-H."/>
            <person name="Shih M.-C."/>
        </authorList>
    </citation>
    <scope>NUCLEOTIDE SEQUENCE</scope>
    <source>
        <strain evidence="15">Coll-153</strain>
    </source>
</reference>
<evidence type="ECO:0000256" key="11">
    <source>
        <dbReference type="SAM" id="MobiDB-lite"/>
    </source>
</evidence>
<sequence>MDNFTTIAECEGSFGPAATICSDRFDFTLLFEQSILNIGPSAVLLLALPFRLQQLLHQRRKVLRHPSNAAKIATCIVFGGLQIALLALWTQAPFSNRVTIAAAVLGVLDALALTLLSHAEHLRSIRPSTTICVYLAFSLIFDAVQCRTLWLLPGLHNLASVSSAALAMKLTMFLLEVQGKRTFLLAALRHLSPEATSGIIGRGFFWWLNSLLGKGFKATLSPSTLYDIDDDMRSESLLQNLNIAWNQRRGHGKRALLRSIFSTTKMALLVTAVPRLVLVGFKFSQPFLINRIIKYVDGDRGSDSKSVGYGLIAATGLVYLGNALSTGFYQHKLFRYITIIRGSLVSLIMSNNLKLDTAKASDPSAPLTLVSTDVRTICRSFETIHEVWANPIEIGIAIWLLQRQLGLGSVGPGVTIIACTIGMARLSKLMPRASKIWNEEIQKRITVTSEVLGAIKETKMLGMVDFLQRAIQDLRVAELRRAKQYRRFITYMNMLGNAPSMIGPVVTFGLAILAQKINAGLSLSIATVFTSLTIIDLIAGPLAQLITSVPSLVASLGSFERIQAFLEQGRLSTVTNPDYLQAASHSDDLGRAGTDRGIEMGTMRPKTSPEPSSEQRDIATVHNGSFRLKADEEPILRDINLRIAPSTMTIVIGRIGSGKTTLLRGLLGELPTTGSVKTLEGPVAYCAQTTWLTTATVKENILGETPTDEDWYERVVHACALVPDFSQLANGDHTVVGSKGQSLSGGQKQRVALARAVFSRKPVLVVDDALSGLDNATQTHIWDCLFSPRGLVRQYGATVILTTHSLKYLKFADQILILGDDGQIASQGNFDTIRESAYLQSLSFEDAQPKDAKDAETISVAKSRQQSQPQTKGVEAESEQDLLRKAGDTTLYWYYLKSIGWWYGSAGAISLILDCFFRVFPQIWLKIWTEEDARTGSSDTGFYFGVYSAISVVGLFVIGVNIWIMFVLIVPKSSQSLHWTLLQSVMRAPLSFFGSTDTGDLINRFSQDLSHIDRDLPTALFMTSIAVLDCLAGAVLIVIGAKYLAAVIPFALLALYCLQAFYLRTSRQMRFLDLQAQAPLLTKLIETIDGLSTIRAFGWQNAFRETSLELLDESQRPYYLMFCIQRWLTLVLDILVGAIAVLLVSMAMMIPDATSTGAIAIALYNVLNFNQSLATLITSWTELETSLGAISRLRTFVSRTPIEPAAVAEGPDNMPRQWPAQGQVEIQNITVSYSAETRPVLKGVSLSIQPGEKVAICGRTGSGKSTLTLAIFKLLGLDAGRILIDGVDIGNVPNDVLRRSLIAIPQEPLLFPGSLRTNLFPFSDDSSAGEAPSDADLIDALTTVSLWSSISLSGSLNTDVSNLPLSKGQKQLLCLARAIVRKNSSKVLVLDEATSAVDQETEDMMARIIESEFVDHTIISVVHRPQALRGIDKIVTLQDGRVVSVGPAGNY</sequence>
<comment type="caution">
    <text evidence="15">The sequence shown here is derived from an EMBL/GenBank/DDBJ whole genome shotgun (WGS) entry which is preliminary data.</text>
</comment>
<dbReference type="InterPro" id="IPR056227">
    <property type="entry name" value="TMD0_ABC"/>
</dbReference>
<feature type="region of interest" description="Disordered" evidence="11">
    <location>
        <begin position="855"/>
        <end position="879"/>
    </location>
</feature>
<dbReference type="GO" id="GO:0016887">
    <property type="term" value="F:ATP hydrolysis activity"/>
    <property type="evidence" value="ECO:0007669"/>
    <property type="project" value="InterPro"/>
</dbReference>
<dbReference type="SMART" id="SM00382">
    <property type="entry name" value="AAA"/>
    <property type="match status" value="2"/>
</dbReference>
<feature type="transmembrane region" description="Helical" evidence="12">
    <location>
        <begin position="98"/>
        <end position="119"/>
    </location>
</feature>
<evidence type="ECO:0000256" key="2">
    <source>
        <dbReference type="ARBA" id="ARBA00009726"/>
    </source>
</evidence>
<gene>
    <name evidence="15" type="ORF">JMJ77_006736</name>
</gene>
<dbReference type="PROSITE" id="PS50929">
    <property type="entry name" value="ABC_TM1F"/>
    <property type="match status" value="2"/>
</dbReference>
<feature type="domain" description="ABC transporter" evidence="13">
    <location>
        <begin position="621"/>
        <end position="846"/>
    </location>
</feature>
<dbReference type="FunFam" id="1.20.1560.10:FF:000055">
    <property type="entry name" value="ABC multidrug transporter (Eurofung)"/>
    <property type="match status" value="1"/>
</dbReference>
<feature type="transmembrane region" description="Helical" evidence="12">
    <location>
        <begin position="307"/>
        <end position="329"/>
    </location>
</feature>
<evidence type="ECO:0000313" key="15">
    <source>
        <dbReference type="EMBL" id="KAG7059373.1"/>
    </source>
</evidence>
<evidence type="ECO:0000256" key="4">
    <source>
        <dbReference type="ARBA" id="ARBA00022475"/>
    </source>
</evidence>
<organism evidence="15 16">
    <name type="scientific">Colletotrichum scovillei</name>
    <dbReference type="NCBI Taxonomy" id="1209932"/>
    <lineage>
        <taxon>Eukaryota</taxon>
        <taxon>Fungi</taxon>
        <taxon>Dikarya</taxon>
        <taxon>Ascomycota</taxon>
        <taxon>Pezizomycotina</taxon>
        <taxon>Sordariomycetes</taxon>
        <taxon>Hypocreomycetidae</taxon>
        <taxon>Glomerellales</taxon>
        <taxon>Glomerellaceae</taxon>
        <taxon>Colletotrichum</taxon>
        <taxon>Colletotrichum acutatum species complex</taxon>
    </lineage>
</organism>
<feature type="transmembrane region" description="Helical" evidence="12">
    <location>
        <begin position="1019"/>
        <end position="1039"/>
    </location>
</feature>
<dbReference type="Gene3D" id="1.20.1560.10">
    <property type="entry name" value="ABC transporter type 1, transmembrane domain"/>
    <property type="match status" value="2"/>
</dbReference>
<dbReference type="PROSITE" id="PS50893">
    <property type="entry name" value="ABC_TRANSPORTER_2"/>
    <property type="match status" value="2"/>
</dbReference>
<feature type="transmembrane region" description="Helical" evidence="12">
    <location>
        <begin position="1045"/>
        <end position="1063"/>
    </location>
</feature>
<dbReference type="InterPro" id="IPR003439">
    <property type="entry name" value="ABC_transporter-like_ATP-bd"/>
</dbReference>
<dbReference type="GO" id="GO:0005524">
    <property type="term" value="F:ATP binding"/>
    <property type="evidence" value="ECO:0007669"/>
    <property type="project" value="UniProtKB-KW"/>
</dbReference>
<dbReference type="EMBL" id="JAESDN010000001">
    <property type="protein sequence ID" value="KAG7059373.1"/>
    <property type="molecule type" value="Genomic_DNA"/>
</dbReference>
<dbReference type="PROSITE" id="PS00211">
    <property type="entry name" value="ABC_TRANSPORTER_1"/>
    <property type="match status" value="2"/>
</dbReference>
<feature type="domain" description="ABC transmembrane type-1" evidence="14">
    <location>
        <begin position="909"/>
        <end position="1185"/>
    </location>
</feature>
<keyword evidence="10" id="KW-0325">Glycoprotein</keyword>
<evidence type="ECO:0000256" key="8">
    <source>
        <dbReference type="ARBA" id="ARBA00022989"/>
    </source>
</evidence>
<dbReference type="InterPro" id="IPR027417">
    <property type="entry name" value="P-loop_NTPase"/>
</dbReference>
<keyword evidence="8 12" id="KW-1133">Transmembrane helix</keyword>
<feature type="transmembrane region" description="Helical" evidence="12">
    <location>
        <begin position="944"/>
        <end position="970"/>
    </location>
</feature>
<feature type="domain" description="ABC transporter" evidence="13">
    <location>
        <begin position="1224"/>
        <end position="1451"/>
    </location>
</feature>
<keyword evidence="7" id="KW-0067">ATP-binding</keyword>
<dbReference type="Pfam" id="PF24357">
    <property type="entry name" value="TMD0_ABC"/>
    <property type="match status" value="1"/>
</dbReference>
<protein>
    <submittedName>
        <fullName evidence="15">ABC transporter</fullName>
    </submittedName>
</protein>